<reference evidence="2" key="1">
    <citation type="journal article" date="2019" name="Int. J. Syst. Evol. Microbiol.">
        <title>The Global Catalogue of Microorganisms (GCM) 10K type strain sequencing project: providing services to taxonomists for standard genome sequencing and annotation.</title>
        <authorList>
            <consortium name="The Broad Institute Genomics Platform"/>
            <consortium name="The Broad Institute Genome Sequencing Center for Infectious Disease"/>
            <person name="Wu L."/>
            <person name="Ma J."/>
        </authorList>
    </citation>
    <scope>NUCLEOTIDE SEQUENCE [LARGE SCALE GENOMIC DNA]</scope>
    <source>
        <strain evidence="2">JCM 11483</strain>
    </source>
</reference>
<dbReference type="EMBL" id="BAAAYG010000009">
    <property type="protein sequence ID" value="GAA3286420.1"/>
    <property type="molecule type" value="Genomic_DNA"/>
</dbReference>
<evidence type="ECO:0000313" key="2">
    <source>
        <dbReference type="Proteomes" id="UP001501736"/>
    </source>
</evidence>
<proteinExistence type="predicted"/>
<organism evidence="1 2">
    <name type="scientific">Nesterenkonia halobia</name>
    <dbReference type="NCBI Taxonomy" id="37922"/>
    <lineage>
        <taxon>Bacteria</taxon>
        <taxon>Bacillati</taxon>
        <taxon>Actinomycetota</taxon>
        <taxon>Actinomycetes</taxon>
        <taxon>Micrococcales</taxon>
        <taxon>Micrococcaceae</taxon>
        <taxon>Nesterenkonia</taxon>
    </lineage>
</organism>
<keyword evidence="2" id="KW-1185">Reference proteome</keyword>
<protein>
    <submittedName>
        <fullName evidence="1">Uncharacterized protein</fullName>
    </submittedName>
</protein>
<accession>A0ABP6RFV2</accession>
<comment type="caution">
    <text evidence="1">The sequence shown here is derived from an EMBL/GenBank/DDBJ whole genome shotgun (WGS) entry which is preliminary data.</text>
</comment>
<dbReference type="Proteomes" id="UP001501736">
    <property type="component" value="Unassembled WGS sequence"/>
</dbReference>
<gene>
    <name evidence="1" type="ORF">GCM10020260_21140</name>
</gene>
<sequence length="86" mass="9693">MRDGDISYQSFIKRAPEWVSDEEVEGRPVLADIPNIAARDTARYSGDISDALEELGAPIDRRARELCVSRMNQQVLEEKFGPLKAE</sequence>
<name>A0ABP6RFV2_9MICC</name>
<evidence type="ECO:0000313" key="1">
    <source>
        <dbReference type="EMBL" id="GAA3286420.1"/>
    </source>
</evidence>